<evidence type="ECO:0000256" key="13">
    <source>
        <dbReference type="ARBA" id="ARBA00023136"/>
    </source>
</evidence>
<dbReference type="SUPFAM" id="SSF55785">
    <property type="entry name" value="PYP-like sensor domain (PAS domain)"/>
    <property type="match status" value="2"/>
</dbReference>
<evidence type="ECO:0000313" key="18">
    <source>
        <dbReference type="Proteomes" id="UP000281094"/>
    </source>
</evidence>
<keyword evidence="6" id="KW-0597">Phosphoprotein</keyword>
<dbReference type="InterPro" id="IPR000014">
    <property type="entry name" value="PAS"/>
</dbReference>
<evidence type="ECO:0000256" key="3">
    <source>
        <dbReference type="ARBA" id="ARBA00012438"/>
    </source>
</evidence>
<feature type="transmembrane region" description="Helical" evidence="14">
    <location>
        <begin position="135"/>
        <end position="160"/>
    </location>
</feature>
<feature type="domain" description="Signal transduction histidine kinase HWE region" evidence="16">
    <location>
        <begin position="696"/>
        <end position="777"/>
    </location>
</feature>
<evidence type="ECO:0000256" key="2">
    <source>
        <dbReference type="ARBA" id="ARBA00004651"/>
    </source>
</evidence>
<feature type="transmembrane region" description="Helical" evidence="14">
    <location>
        <begin position="282"/>
        <end position="303"/>
    </location>
</feature>
<dbReference type="InterPro" id="IPR011102">
    <property type="entry name" value="Sig_transdc_His_kinase_HWE"/>
</dbReference>
<feature type="domain" description="PAS" evidence="15">
    <location>
        <begin position="444"/>
        <end position="510"/>
    </location>
</feature>
<dbReference type="Pfam" id="PF05231">
    <property type="entry name" value="MASE1"/>
    <property type="match status" value="1"/>
</dbReference>
<evidence type="ECO:0000256" key="9">
    <source>
        <dbReference type="ARBA" id="ARBA00022741"/>
    </source>
</evidence>
<dbReference type="EC" id="2.7.13.3" evidence="3"/>
<sequence length="889" mass="96385">MVTRVSASAMENRLIGNALGEVSRRPPGVLAANAITLILFFLASGGILYLSDRTDTLAPVWPAAGVALAAVSLLGYRVAPGIFLGSAAALRLFASDLSIVETAAIAAVEAAGPVIAVAAARLIGVRDPFERVSSLILFLLIAGIPSALASVSTSLIVETLNGHLASGQWKELGLILVFGQAVGIVSVWPLLESWWRYGVPPRPALLVAIIALTAALTIAFLVADSTYLRLIHIAPMIIWASLAYDVRGASLSVALVGLLLSVDLVWRDGAGLGPDLASDQILFLQQQLFIIGVIALIVGVIDYSRQKRQQERLALAADAAGLGFFEANLKTGAMLVDQKIRRILDLPASAEPIKITRFIEQLHPDDAGPLRELLLRHEQDSGKTFTVEPRVDDSSTVLPRWVSINGRITHERRNMGVTRIMARGSVRDISERKRVERRVRQHERLLRGILDSLAAWVAVVGPDGTVVESNEGDFVRLNRSMRGLLGTKIWDDGWWAGNVHAASTVREAVQAATRSGQTSRLDICMSGPDRAEPFWVDLQIAPLQDAPIEGSVVLSGIDITSRRSAEARSGRLSDIIEATPDYVALGTPDGIPNYLNPGGRQLISGGEDRSRADDPLPEGAPNLLYHLDGAQRRELFENGLWMGENTVELADGSAIPVSQVLIAHKDDGVVTSLSTIMRDVSEQRRSVERQTLLMRELSHRVKNTLAVIQGMARQTLRTADSPQAFAESFLGRIASLSASHALLTERDWSAPSLREVVHSQLLPMLGADRTIELSGPVVLLPAETATQFGLVVHELGTNAMKHGALASDDGLLSITWSVKGTRRLHFVWKEHGARNIREPKENRGFGTRLLQMTALELERKFEADGLRVTFDLELPETAQRLDNPGPSQD</sequence>
<keyword evidence="13 14" id="KW-0472">Membrane</keyword>
<keyword evidence="18" id="KW-1185">Reference proteome</keyword>
<name>A0A3L7JEM0_9HYPH</name>
<dbReference type="GO" id="GO:0004673">
    <property type="term" value="F:protein histidine kinase activity"/>
    <property type="evidence" value="ECO:0007669"/>
    <property type="project" value="UniProtKB-EC"/>
</dbReference>
<evidence type="ECO:0000256" key="1">
    <source>
        <dbReference type="ARBA" id="ARBA00000085"/>
    </source>
</evidence>
<keyword evidence="11" id="KW-0067">ATP-binding</keyword>
<dbReference type="Proteomes" id="UP000281094">
    <property type="component" value="Unassembled WGS sequence"/>
</dbReference>
<feature type="transmembrane region" description="Helical" evidence="14">
    <location>
        <begin position="244"/>
        <end position="262"/>
    </location>
</feature>
<evidence type="ECO:0000256" key="11">
    <source>
        <dbReference type="ARBA" id="ARBA00022840"/>
    </source>
</evidence>
<evidence type="ECO:0000259" key="15">
    <source>
        <dbReference type="SMART" id="SM00091"/>
    </source>
</evidence>
<evidence type="ECO:0000256" key="5">
    <source>
        <dbReference type="ARBA" id="ARBA00022475"/>
    </source>
</evidence>
<dbReference type="Pfam" id="PF07536">
    <property type="entry name" value="HWE_HK"/>
    <property type="match status" value="1"/>
</dbReference>
<evidence type="ECO:0000259" key="16">
    <source>
        <dbReference type="SMART" id="SM00911"/>
    </source>
</evidence>
<dbReference type="InterPro" id="IPR035965">
    <property type="entry name" value="PAS-like_dom_sf"/>
</dbReference>
<dbReference type="SMART" id="SM00911">
    <property type="entry name" value="HWE_HK"/>
    <property type="match status" value="1"/>
</dbReference>
<keyword evidence="7" id="KW-0808">Transferase</keyword>
<dbReference type="PANTHER" id="PTHR41523">
    <property type="entry name" value="TWO-COMPONENT SYSTEM SENSOR PROTEIN"/>
    <property type="match status" value="1"/>
</dbReference>
<accession>A0A3L7JEM0</accession>
<evidence type="ECO:0000256" key="14">
    <source>
        <dbReference type="SAM" id="Phobius"/>
    </source>
</evidence>
<feature type="domain" description="PAS" evidence="15">
    <location>
        <begin position="570"/>
        <end position="641"/>
    </location>
</feature>
<reference evidence="17 18" key="1">
    <citation type="submission" date="2018-10" db="EMBL/GenBank/DDBJ databases">
        <title>Notoacmeibacter sp. M2BS9Y-3-1, whole genome shotgun sequence.</title>
        <authorList>
            <person name="Tuo L."/>
        </authorList>
    </citation>
    <scope>NUCLEOTIDE SEQUENCE [LARGE SCALE GENOMIC DNA]</scope>
    <source>
        <strain evidence="17 18">M2BS9Y-3-1</strain>
    </source>
</reference>
<comment type="subcellular location">
    <subcellularLocation>
        <location evidence="2">Cell membrane</location>
        <topology evidence="2">Multi-pass membrane protein</topology>
    </subcellularLocation>
</comment>
<dbReference type="PANTHER" id="PTHR41523:SF8">
    <property type="entry name" value="ETHYLENE RESPONSE SENSOR PROTEIN"/>
    <property type="match status" value="1"/>
</dbReference>
<keyword evidence="9" id="KW-0547">Nucleotide-binding</keyword>
<dbReference type="InterPro" id="IPR007895">
    <property type="entry name" value="MASE1"/>
</dbReference>
<feature type="transmembrane region" description="Helical" evidence="14">
    <location>
        <begin position="63"/>
        <end position="90"/>
    </location>
</feature>
<evidence type="ECO:0000256" key="10">
    <source>
        <dbReference type="ARBA" id="ARBA00022777"/>
    </source>
</evidence>
<evidence type="ECO:0000256" key="6">
    <source>
        <dbReference type="ARBA" id="ARBA00022553"/>
    </source>
</evidence>
<protein>
    <recommendedName>
        <fullName evidence="4">Blue-light-activated histidine kinase</fullName>
        <ecNumber evidence="3">2.7.13.3</ecNumber>
    </recommendedName>
</protein>
<feature type="domain" description="PAS" evidence="15">
    <location>
        <begin position="311"/>
        <end position="379"/>
    </location>
</feature>
<dbReference type="GO" id="GO:0005886">
    <property type="term" value="C:plasma membrane"/>
    <property type="evidence" value="ECO:0007669"/>
    <property type="project" value="UniProtKB-SubCell"/>
</dbReference>
<feature type="transmembrane region" description="Helical" evidence="14">
    <location>
        <begin position="29"/>
        <end position="51"/>
    </location>
</feature>
<evidence type="ECO:0000256" key="7">
    <source>
        <dbReference type="ARBA" id="ARBA00022679"/>
    </source>
</evidence>
<dbReference type="EMBL" id="RCWN01000001">
    <property type="protein sequence ID" value="RLQ88765.1"/>
    <property type="molecule type" value="Genomic_DNA"/>
</dbReference>
<dbReference type="SMART" id="SM00091">
    <property type="entry name" value="PAS"/>
    <property type="match status" value="3"/>
</dbReference>
<feature type="transmembrane region" description="Helical" evidence="14">
    <location>
        <begin position="172"/>
        <end position="191"/>
    </location>
</feature>
<feature type="transmembrane region" description="Helical" evidence="14">
    <location>
        <begin position="102"/>
        <end position="123"/>
    </location>
</feature>
<keyword evidence="12 14" id="KW-1133">Transmembrane helix</keyword>
<organism evidence="17 18">
    <name type="scientific">Notoacmeibacter ruber</name>
    <dbReference type="NCBI Taxonomy" id="2670375"/>
    <lineage>
        <taxon>Bacteria</taxon>
        <taxon>Pseudomonadati</taxon>
        <taxon>Pseudomonadota</taxon>
        <taxon>Alphaproteobacteria</taxon>
        <taxon>Hyphomicrobiales</taxon>
        <taxon>Notoacmeibacteraceae</taxon>
        <taxon>Notoacmeibacter</taxon>
    </lineage>
</organism>
<comment type="caution">
    <text evidence="17">The sequence shown here is derived from an EMBL/GenBank/DDBJ whole genome shotgun (WGS) entry which is preliminary data.</text>
</comment>
<evidence type="ECO:0000313" key="17">
    <source>
        <dbReference type="EMBL" id="RLQ88765.1"/>
    </source>
</evidence>
<keyword evidence="8 14" id="KW-0812">Transmembrane</keyword>
<dbReference type="Gene3D" id="3.30.565.10">
    <property type="entry name" value="Histidine kinase-like ATPase, C-terminal domain"/>
    <property type="match status" value="1"/>
</dbReference>
<keyword evidence="10" id="KW-0418">Kinase</keyword>
<dbReference type="Gene3D" id="3.30.450.20">
    <property type="entry name" value="PAS domain"/>
    <property type="match status" value="3"/>
</dbReference>
<dbReference type="AlphaFoldDB" id="A0A3L7JEM0"/>
<gene>
    <name evidence="17" type="ORF">D8780_11625</name>
</gene>
<feature type="transmembrane region" description="Helical" evidence="14">
    <location>
        <begin position="203"/>
        <end position="223"/>
    </location>
</feature>
<keyword evidence="5" id="KW-1003">Cell membrane</keyword>
<evidence type="ECO:0000256" key="8">
    <source>
        <dbReference type="ARBA" id="ARBA00022692"/>
    </source>
</evidence>
<evidence type="ECO:0000256" key="4">
    <source>
        <dbReference type="ARBA" id="ARBA00021740"/>
    </source>
</evidence>
<dbReference type="GO" id="GO:0005524">
    <property type="term" value="F:ATP binding"/>
    <property type="evidence" value="ECO:0007669"/>
    <property type="project" value="UniProtKB-KW"/>
</dbReference>
<dbReference type="InterPro" id="IPR036890">
    <property type="entry name" value="HATPase_C_sf"/>
</dbReference>
<proteinExistence type="predicted"/>
<evidence type="ECO:0000256" key="12">
    <source>
        <dbReference type="ARBA" id="ARBA00022989"/>
    </source>
</evidence>
<comment type="catalytic activity">
    <reaction evidence="1">
        <text>ATP + protein L-histidine = ADP + protein N-phospho-L-histidine.</text>
        <dbReference type="EC" id="2.7.13.3"/>
    </reaction>
</comment>